<dbReference type="EMBL" id="CP060139">
    <property type="protein sequence ID" value="QNR25324.1"/>
    <property type="molecule type" value="Genomic_DNA"/>
</dbReference>
<reference evidence="2 3" key="1">
    <citation type="submission" date="2020-08" db="EMBL/GenBank/DDBJ databases">
        <title>Croceimicrobium hydrocarbonivorans gen. nov., sp. nov., a novel marine bacterium isolated from a bacterial consortium that degrades polyethylene terephthalate.</title>
        <authorList>
            <person name="Liu R."/>
        </authorList>
    </citation>
    <scope>NUCLEOTIDE SEQUENCE [LARGE SCALE GENOMIC DNA]</scope>
    <source>
        <strain evidence="2 3">A20-9</strain>
    </source>
</reference>
<gene>
    <name evidence="2" type="ORF">H4K34_05650</name>
</gene>
<keyword evidence="1" id="KW-0732">Signal</keyword>
<organism evidence="2 3">
    <name type="scientific">Croceimicrobium hydrocarbonivorans</name>
    <dbReference type="NCBI Taxonomy" id="2761580"/>
    <lineage>
        <taxon>Bacteria</taxon>
        <taxon>Pseudomonadati</taxon>
        <taxon>Bacteroidota</taxon>
        <taxon>Flavobacteriia</taxon>
        <taxon>Flavobacteriales</taxon>
        <taxon>Owenweeksiaceae</taxon>
        <taxon>Croceimicrobium</taxon>
    </lineage>
</organism>
<dbReference type="Pfam" id="PF07661">
    <property type="entry name" value="MORN_2"/>
    <property type="match status" value="1"/>
</dbReference>
<accession>A0A7H0VHX6</accession>
<dbReference type="InterPro" id="IPR011652">
    <property type="entry name" value="MORN_2"/>
</dbReference>
<evidence type="ECO:0000256" key="1">
    <source>
        <dbReference type="SAM" id="SignalP"/>
    </source>
</evidence>
<dbReference type="Proteomes" id="UP000516305">
    <property type="component" value="Chromosome"/>
</dbReference>
<feature type="chain" id="PRO_5028887003" evidence="1">
    <location>
        <begin position="23"/>
        <end position="199"/>
    </location>
</feature>
<dbReference type="PROSITE" id="PS51257">
    <property type="entry name" value="PROKAR_LIPOPROTEIN"/>
    <property type="match status" value="1"/>
</dbReference>
<proteinExistence type="predicted"/>
<evidence type="ECO:0000313" key="3">
    <source>
        <dbReference type="Proteomes" id="UP000516305"/>
    </source>
</evidence>
<dbReference type="Gene3D" id="2.20.110.10">
    <property type="entry name" value="Histone H3 K4-specific methyltransferase SET7/9 N-terminal domain"/>
    <property type="match status" value="1"/>
</dbReference>
<dbReference type="SUPFAM" id="SSF82185">
    <property type="entry name" value="Histone H3 K4-specific methyltransferase SET7/9 N-terminal domain"/>
    <property type="match status" value="1"/>
</dbReference>
<sequence>MRFNKFYSLLLGLIVVACNFKAEPLQLTESRVLDDAIIVSSDSLILNRLSGEVFYRGLPFTGTGISRYPDGSRASSIEYSQGKKHGLYRKWFANASLSYEANYVEGKLSGESRSWWRNGKLRTLSNFKEGVPDGEQLQYYKSGLLFKKLQLAMGKESGLQQSWRENGKLFNNYEVKDGRIYGLKRSKLCFQLEEEGLEF</sequence>
<protein>
    <submittedName>
        <fullName evidence="2">Toxin-antitoxin system YwqK family antitoxin</fullName>
    </submittedName>
</protein>
<keyword evidence="3" id="KW-1185">Reference proteome</keyword>
<name>A0A7H0VHX6_9FLAO</name>
<feature type="signal peptide" evidence="1">
    <location>
        <begin position="1"/>
        <end position="22"/>
    </location>
</feature>
<evidence type="ECO:0000313" key="2">
    <source>
        <dbReference type="EMBL" id="QNR25324.1"/>
    </source>
</evidence>
<dbReference type="KEGG" id="chyd:H4K34_05650"/>
<dbReference type="AlphaFoldDB" id="A0A7H0VHX6"/>